<dbReference type="EMBL" id="NEXE01000236">
    <property type="protein sequence ID" value="PSN85558.1"/>
    <property type="molecule type" value="Genomic_DNA"/>
</dbReference>
<dbReference type="AlphaFoldDB" id="A0A2R6AGU3"/>
<organism evidence="1 2">
    <name type="scientific">Candidatus Marsarchaeota G2 archaeon OSP_D</name>
    <dbReference type="NCBI Taxonomy" id="1978157"/>
    <lineage>
        <taxon>Archaea</taxon>
        <taxon>Candidatus Marsarchaeota</taxon>
        <taxon>Candidatus Marsarchaeota group 2</taxon>
    </lineage>
</organism>
<accession>A0A2R6AGU3</accession>
<dbReference type="Proteomes" id="UP000240322">
    <property type="component" value="Unassembled WGS sequence"/>
</dbReference>
<proteinExistence type="predicted"/>
<protein>
    <recommendedName>
        <fullName evidence="3">Primase C-terminal 1 domain-containing protein</fullName>
    </recommendedName>
</protein>
<evidence type="ECO:0000313" key="1">
    <source>
        <dbReference type="EMBL" id="PSN85558.1"/>
    </source>
</evidence>
<sequence length="318" mass="37384">MDPTTLTLFSPFQREIGRYRKRIYSQRDFEVYIIRMNGKEENFISLFSFEGGSIYGTNAVFFDFDGYDAIPTAKRMYREGVERGYGVIPVITGKKGIHLYFLTQYEKCDSFTYRNASRFLLNELLGKDIPKCVDMHVVGNIRQMVRIPNTKRYNLNTWASYLPPYWDKLDFISLLQFELGPNIFEYDISGKRMKMSSLPTVVDEKEKEDVKEDVNVRIDEPILKKVLRPCLYEHITSLNPKHHVRVAVTIDLLHLGFTKDAIIDIYSRLGWIDWNREITTYQVEKIIEGNYRRYSKRRLEELGICRNCVCGVVRVDKS</sequence>
<gene>
    <name evidence="1" type="ORF">B9Q03_12240</name>
</gene>
<comment type="caution">
    <text evidence="1">The sequence shown here is derived from an EMBL/GenBank/DDBJ whole genome shotgun (WGS) entry which is preliminary data.</text>
</comment>
<evidence type="ECO:0000313" key="2">
    <source>
        <dbReference type="Proteomes" id="UP000240322"/>
    </source>
</evidence>
<reference evidence="1 2" key="1">
    <citation type="submission" date="2017-04" db="EMBL/GenBank/DDBJ databases">
        <title>Novel microbial lineages endemic to geothermal iron-oxide mats fill important gaps in the evolutionary history of Archaea.</title>
        <authorList>
            <person name="Jay Z.J."/>
            <person name="Beam J.P."/>
            <person name="Dlakic M."/>
            <person name="Rusch D.B."/>
            <person name="Kozubal M.A."/>
            <person name="Inskeep W.P."/>
        </authorList>
    </citation>
    <scope>NUCLEOTIDE SEQUENCE [LARGE SCALE GENOMIC DNA]</scope>
    <source>
        <strain evidence="1">OSP_D</strain>
    </source>
</reference>
<evidence type="ECO:0008006" key="3">
    <source>
        <dbReference type="Google" id="ProtNLM"/>
    </source>
</evidence>
<name>A0A2R6AGU3_9ARCH</name>